<keyword evidence="3" id="KW-0786">Thiamine pyrophosphate</keyword>
<sequence length="321" mass="33327">MTDTLDTVVPRGIANLEVLDATLRDLAASDPDIRVLTADSRISGKLAPFAAEFPDRMVEVGIAEQNLVGVAAGLAACGKKPFVISPACFLTARSLEQIKVDVSYGANPVRLIGISAGISYGPLGASHHSIADYAALRAMPGIAVIAPADNCEAEAAIRRAAAVDEPVYIRLGKRKLDCVHPDGPSAVALGRATRLRGGHDIGFLATGEAVAIALATARLLARDGIDAAVISMPTVRPLDTATLFDVADSVRVLIVLEEHSVHGGLGEACAGALLNRGTSVVFRNLGLPDAPIVNGAQLDVLAHYGMEADRLGELSRRLLAA</sequence>
<reference evidence="5 6" key="1">
    <citation type="submission" date="2018-07" db="EMBL/GenBank/DDBJ databases">
        <title>Genomic Encyclopedia of Type Strains, Phase IV (KMG-IV): sequencing the most valuable type-strain genomes for metagenomic binning, comparative biology and taxonomic classification.</title>
        <authorList>
            <person name="Goeker M."/>
        </authorList>
    </citation>
    <scope>NUCLEOTIDE SEQUENCE [LARGE SCALE GENOMIC DNA]</scope>
    <source>
        <strain evidence="5 6">DSM 44952</strain>
    </source>
</reference>
<dbReference type="SMART" id="SM00861">
    <property type="entry name" value="Transket_pyr"/>
    <property type="match status" value="1"/>
</dbReference>
<dbReference type="Gene3D" id="3.40.50.920">
    <property type="match status" value="1"/>
</dbReference>
<evidence type="ECO:0000313" key="6">
    <source>
        <dbReference type="Proteomes" id="UP000255355"/>
    </source>
</evidence>
<keyword evidence="6" id="KW-1185">Reference proteome</keyword>
<dbReference type="FunFam" id="3.40.50.970:FF:000129">
    <property type="entry name" value="Transketolase"/>
    <property type="match status" value="1"/>
</dbReference>
<dbReference type="InterPro" id="IPR051157">
    <property type="entry name" value="PDH/Transketolase"/>
</dbReference>
<dbReference type="InterPro" id="IPR009014">
    <property type="entry name" value="Transketo_C/PFOR_II"/>
</dbReference>
<dbReference type="Proteomes" id="UP000255355">
    <property type="component" value="Unassembled WGS sequence"/>
</dbReference>
<dbReference type="InterPro" id="IPR029061">
    <property type="entry name" value="THDP-binding"/>
</dbReference>
<evidence type="ECO:0000256" key="2">
    <source>
        <dbReference type="ARBA" id="ARBA00007131"/>
    </source>
</evidence>
<dbReference type="OrthoDB" id="9759664at2"/>
<dbReference type="InterPro" id="IPR033248">
    <property type="entry name" value="Transketolase_C"/>
</dbReference>
<dbReference type="SUPFAM" id="SSF52922">
    <property type="entry name" value="TK C-terminal domain-like"/>
    <property type="match status" value="1"/>
</dbReference>
<dbReference type="AlphaFoldDB" id="A0A370HEV7"/>
<dbReference type="Gene3D" id="3.40.50.970">
    <property type="match status" value="1"/>
</dbReference>
<protein>
    <submittedName>
        <fullName evidence="5">Transketolase</fullName>
    </submittedName>
</protein>
<comment type="similarity">
    <text evidence="2">Belongs to the transketolase family.</text>
</comment>
<gene>
    <name evidence="5" type="ORF">DFR68_101398</name>
</gene>
<dbReference type="PANTHER" id="PTHR43825:SF1">
    <property type="entry name" value="TRANSKETOLASE-LIKE PYRIMIDINE-BINDING DOMAIN-CONTAINING PROTEIN"/>
    <property type="match status" value="1"/>
</dbReference>
<dbReference type="EMBL" id="QQAZ01000001">
    <property type="protein sequence ID" value="RDI55565.1"/>
    <property type="molecule type" value="Genomic_DNA"/>
</dbReference>
<name>A0A370HEV7_9NOCA</name>
<evidence type="ECO:0000256" key="3">
    <source>
        <dbReference type="ARBA" id="ARBA00023052"/>
    </source>
</evidence>
<evidence type="ECO:0000313" key="5">
    <source>
        <dbReference type="EMBL" id="RDI55565.1"/>
    </source>
</evidence>
<evidence type="ECO:0000256" key="1">
    <source>
        <dbReference type="ARBA" id="ARBA00001964"/>
    </source>
</evidence>
<proteinExistence type="inferred from homology"/>
<dbReference type="SUPFAM" id="SSF52518">
    <property type="entry name" value="Thiamin diphosphate-binding fold (THDP-binding)"/>
    <property type="match status" value="1"/>
</dbReference>
<dbReference type="RefSeq" id="WP_068030180.1">
    <property type="nucleotide sequence ID" value="NZ_QQAZ01000001.1"/>
</dbReference>
<accession>A0A370HEV7</accession>
<dbReference type="STRING" id="1210089.GCA_001613165_07065"/>
<dbReference type="InterPro" id="IPR005475">
    <property type="entry name" value="Transketolase-like_Pyr-bd"/>
</dbReference>
<dbReference type="CDD" id="cd07033">
    <property type="entry name" value="TPP_PYR_DXS_TK_like"/>
    <property type="match status" value="1"/>
</dbReference>
<dbReference type="Pfam" id="PF02780">
    <property type="entry name" value="Transketolase_C"/>
    <property type="match status" value="1"/>
</dbReference>
<dbReference type="PANTHER" id="PTHR43825">
    <property type="entry name" value="PYRUVATE DEHYDROGENASE E1 COMPONENT"/>
    <property type="match status" value="1"/>
</dbReference>
<comment type="caution">
    <text evidence="5">The sequence shown here is derived from an EMBL/GenBank/DDBJ whole genome shotgun (WGS) entry which is preliminary data.</text>
</comment>
<comment type="cofactor">
    <cofactor evidence="1">
        <name>thiamine diphosphate</name>
        <dbReference type="ChEBI" id="CHEBI:58937"/>
    </cofactor>
</comment>
<dbReference type="GO" id="GO:0000287">
    <property type="term" value="F:magnesium ion binding"/>
    <property type="evidence" value="ECO:0007669"/>
    <property type="project" value="UniProtKB-ARBA"/>
</dbReference>
<evidence type="ECO:0000259" key="4">
    <source>
        <dbReference type="SMART" id="SM00861"/>
    </source>
</evidence>
<feature type="domain" description="Transketolase-like pyrimidine-binding" evidence="4">
    <location>
        <begin position="13"/>
        <end position="179"/>
    </location>
</feature>
<dbReference type="Pfam" id="PF02779">
    <property type="entry name" value="Transket_pyr"/>
    <property type="match status" value="1"/>
</dbReference>
<organism evidence="5 6">
    <name type="scientific">Nocardia mexicana</name>
    <dbReference type="NCBI Taxonomy" id="279262"/>
    <lineage>
        <taxon>Bacteria</taxon>
        <taxon>Bacillati</taxon>
        <taxon>Actinomycetota</taxon>
        <taxon>Actinomycetes</taxon>
        <taxon>Mycobacteriales</taxon>
        <taxon>Nocardiaceae</taxon>
        <taxon>Nocardia</taxon>
    </lineage>
</organism>